<evidence type="ECO:0000256" key="1">
    <source>
        <dbReference type="ARBA" id="ARBA00023054"/>
    </source>
</evidence>
<dbReference type="Pfam" id="PF15871">
    <property type="entry name" value="JMY"/>
    <property type="match status" value="1"/>
</dbReference>
<reference evidence="4" key="1">
    <citation type="submission" date="2017-11" db="EMBL/GenBank/DDBJ databases">
        <authorList>
            <person name="Lima N.C."/>
            <person name="Parody-Merino A.M."/>
            <person name="Battley P.F."/>
            <person name="Fidler A.E."/>
            <person name="Prosdocimi F."/>
        </authorList>
    </citation>
    <scope>NUCLEOTIDE SEQUENCE [LARGE SCALE GENOMIC DNA]</scope>
</reference>
<dbReference type="GO" id="GO:0005634">
    <property type="term" value="C:nucleus"/>
    <property type="evidence" value="ECO:0007669"/>
    <property type="project" value="TreeGrafter"/>
</dbReference>
<dbReference type="GO" id="GO:0072332">
    <property type="term" value="P:intrinsic apoptotic signaling pathway by p53 class mediator"/>
    <property type="evidence" value="ECO:0007669"/>
    <property type="project" value="TreeGrafter"/>
</dbReference>
<name>A0A2I0TLM7_LIMLA</name>
<dbReference type="OrthoDB" id="6284683at2759"/>
<sequence length="109" mass="12913">MVELLELYQMEDEAYSNLAEATMELYQYLLQPFRDMRELAMLRRQQIKMQSLKGGAEAIAHLDQLEADYYDLQLQLYEVQFEVLKCEELLLTAQLESIRRLMSGAFYAF</sequence>
<dbReference type="PANTHER" id="PTHR23330:SF8">
    <property type="entry name" value="JUNCTION-MEDIATING AND -REGULATORY PROTEIN"/>
    <property type="match status" value="1"/>
</dbReference>
<dbReference type="GO" id="GO:0005737">
    <property type="term" value="C:cytoplasm"/>
    <property type="evidence" value="ECO:0007669"/>
    <property type="project" value="TreeGrafter"/>
</dbReference>
<dbReference type="GO" id="GO:0070060">
    <property type="term" value="P:'de novo' actin filament nucleation"/>
    <property type="evidence" value="ECO:0007669"/>
    <property type="project" value="TreeGrafter"/>
</dbReference>
<gene>
    <name evidence="3" type="ORF">llap_14983</name>
</gene>
<reference evidence="4" key="2">
    <citation type="submission" date="2017-12" db="EMBL/GenBank/DDBJ databases">
        <title>Genome sequence of the Bar-tailed Godwit (Limosa lapponica baueri).</title>
        <authorList>
            <person name="Lima N.C.B."/>
            <person name="Parody-Merino A.M."/>
            <person name="Battley P.F."/>
            <person name="Fidler A.E."/>
            <person name="Prosdocimi F."/>
        </authorList>
    </citation>
    <scope>NUCLEOTIDE SEQUENCE [LARGE SCALE GENOMIC DNA]</scope>
</reference>
<organism evidence="3 4">
    <name type="scientific">Limosa lapponica baueri</name>
    <dbReference type="NCBI Taxonomy" id="1758121"/>
    <lineage>
        <taxon>Eukaryota</taxon>
        <taxon>Metazoa</taxon>
        <taxon>Chordata</taxon>
        <taxon>Craniata</taxon>
        <taxon>Vertebrata</taxon>
        <taxon>Euteleostomi</taxon>
        <taxon>Archelosauria</taxon>
        <taxon>Archosauria</taxon>
        <taxon>Dinosauria</taxon>
        <taxon>Saurischia</taxon>
        <taxon>Theropoda</taxon>
        <taxon>Coelurosauria</taxon>
        <taxon>Aves</taxon>
        <taxon>Neognathae</taxon>
        <taxon>Neoaves</taxon>
        <taxon>Charadriiformes</taxon>
        <taxon>Scolopacidae</taxon>
        <taxon>Limosa</taxon>
    </lineage>
</organism>
<dbReference type="PANTHER" id="PTHR23330">
    <property type="entry name" value="P300 TRANSCRIPTIONAL COFACTOR JMY-RELATED"/>
    <property type="match status" value="1"/>
</dbReference>
<dbReference type="GO" id="GO:0071933">
    <property type="term" value="F:Arp2/3 complex binding"/>
    <property type="evidence" value="ECO:0007669"/>
    <property type="project" value="TreeGrafter"/>
</dbReference>
<dbReference type="Proteomes" id="UP000233556">
    <property type="component" value="Unassembled WGS sequence"/>
</dbReference>
<feature type="domain" description="JMY/WHAMM middle" evidence="2">
    <location>
        <begin position="48"/>
        <end position="103"/>
    </location>
</feature>
<accession>A0A2I0TLM7</accession>
<dbReference type="AlphaFoldDB" id="A0A2I0TLM7"/>
<dbReference type="InterPro" id="IPR031738">
    <property type="entry name" value="JMY/WHAMM"/>
</dbReference>
<protein>
    <recommendedName>
        <fullName evidence="2">JMY/WHAMM middle domain-containing protein</fullName>
    </recommendedName>
</protein>
<evidence type="ECO:0000313" key="4">
    <source>
        <dbReference type="Proteomes" id="UP000233556"/>
    </source>
</evidence>
<dbReference type="GO" id="GO:0003713">
    <property type="term" value="F:transcription coactivator activity"/>
    <property type="evidence" value="ECO:0007669"/>
    <property type="project" value="TreeGrafter"/>
</dbReference>
<dbReference type="EMBL" id="KZ508864">
    <property type="protein sequence ID" value="PKU34714.1"/>
    <property type="molecule type" value="Genomic_DNA"/>
</dbReference>
<keyword evidence="1" id="KW-0175">Coiled coil</keyword>
<evidence type="ECO:0000313" key="3">
    <source>
        <dbReference type="EMBL" id="PKU34714.1"/>
    </source>
</evidence>
<dbReference type="GO" id="GO:0034314">
    <property type="term" value="P:Arp2/3 complex-mediated actin nucleation"/>
    <property type="evidence" value="ECO:0007669"/>
    <property type="project" value="TreeGrafter"/>
</dbReference>
<keyword evidence="4" id="KW-1185">Reference proteome</keyword>
<evidence type="ECO:0000259" key="2">
    <source>
        <dbReference type="Pfam" id="PF15871"/>
    </source>
</evidence>
<proteinExistence type="predicted"/>
<dbReference type="GO" id="GO:0043065">
    <property type="term" value="P:positive regulation of apoptotic process"/>
    <property type="evidence" value="ECO:0007669"/>
    <property type="project" value="TreeGrafter"/>
</dbReference>